<keyword evidence="2" id="KW-0614">Plasmid</keyword>
<proteinExistence type="predicted"/>
<feature type="region of interest" description="Disordered" evidence="1">
    <location>
        <begin position="1"/>
        <end position="26"/>
    </location>
</feature>
<organism evidence="2">
    <name type="scientific">Rhizobium meliloti</name>
    <name type="common">Ensifer meliloti</name>
    <name type="synonym">Sinorhizobium meliloti</name>
    <dbReference type="NCBI Taxonomy" id="382"/>
    <lineage>
        <taxon>Bacteria</taxon>
        <taxon>Pseudomonadati</taxon>
        <taxon>Pseudomonadota</taxon>
        <taxon>Alphaproteobacteria</taxon>
        <taxon>Hyphomicrobiales</taxon>
        <taxon>Rhizobiaceae</taxon>
        <taxon>Sinorhizobium/Ensifer group</taxon>
        <taxon>Sinorhizobium</taxon>
    </lineage>
</organism>
<evidence type="ECO:0000313" key="2">
    <source>
        <dbReference type="EMBL" id="AFJ91509.1"/>
    </source>
</evidence>
<gene>
    <name evidence="2" type="ORF">pHRC017_0442</name>
</gene>
<name>I2E1Z1_RHIML</name>
<dbReference type="AlphaFoldDB" id="I2E1Z1"/>
<reference evidence="2" key="1">
    <citation type="journal article" date="2012" name="Mol. Plant Microbe Interact.">
        <title>Rhizobial plasmids that cause impaired symbiotic nitrogen fixation and enhanced host invasion.</title>
        <authorList>
            <person name="Crook M.B."/>
            <person name="Lindsay D.P."/>
            <person name="Biggs M.B."/>
            <person name="Bentley J.S."/>
            <person name="Price J.C."/>
            <person name="Clement S.C."/>
            <person name="Clement M.J."/>
            <person name="Long S.R."/>
            <person name="Griffitts J.S."/>
        </authorList>
    </citation>
    <scope>NUCLEOTIDE SEQUENCE</scope>
    <source>
        <strain evidence="2">C017</strain>
        <plasmid evidence="2">pHRC017</plasmid>
    </source>
</reference>
<dbReference type="EMBL" id="JQ665880">
    <property type="protein sequence ID" value="AFJ91509.1"/>
    <property type="molecule type" value="Genomic_DNA"/>
</dbReference>
<geneLocation type="plasmid" evidence="2">
    <name>pHRC017</name>
</geneLocation>
<protein>
    <submittedName>
        <fullName evidence="2">Uncharacterized protein</fullName>
    </submittedName>
</protein>
<evidence type="ECO:0000256" key="1">
    <source>
        <dbReference type="SAM" id="MobiDB-lite"/>
    </source>
</evidence>
<accession>I2E1Z1</accession>
<sequence>MPLTDGGRRSITMEGSTKCMQRHNSRHRSANIIFEIMPLNT</sequence>